<dbReference type="EMBL" id="JAUEDM010000006">
    <property type="protein sequence ID" value="KAK3315493.1"/>
    <property type="molecule type" value="Genomic_DNA"/>
</dbReference>
<reference evidence="2" key="2">
    <citation type="submission" date="2023-06" db="EMBL/GenBank/DDBJ databases">
        <authorList>
            <consortium name="Lawrence Berkeley National Laboratory"/>
            <person name="Haridas S."/>
            <person name="Hensen N."/>
            <person name="Bonometti L."/>
            <person name="Westerberg I."/>
            <person name="Brannstrom I.O."/>
            <person name="Guillou S."/>
            <person name="Cros-Aarteil S."/>
            <person name="Calhoun S."/>
            <person name="Kuo A."/>
            <person name="Mondo S."/>
            <person name="Pangilinan J."/>
            <person name="Riley R."/>
            <person name="Labutti K."/>
            <person name="Andreopoulos B."/>
            <person name="Lipzen A."/>
            <person name="Chen C."/>
            <person name="Yanf M."/>
            <person name="Daum C."/>
            <person name="Ng V."/>
            <person name="Clum A."/>
            <person name="Steindorff A."/>
            <person name="Ohm R."/>
            <person name="Martin F."/>
            <person name="Silar P."/>
            <person name="Natvig D."/>
            <person name="Lalanne C."/>
            <person name="Gautier V."/>
            <person name="Ament-Velasquez S.L."/>
            <person name="Kruys A."/>
            <person name="Hutchinson M.I."/>
            <person name="Powell A.J."/>
            <person name="Barry K."/>
            <person name="Miller A.N."/>
            <person name="Grigoriev I.V."/>
            <person name="Debuchy R."/>
            <person name="Gladieux P."/>
            <person name="Thoren M.H."/>
            <person name="Johannesson H."/>
        </authorList>
    </citation>
    <scope>NUCLEOTIDE SEQUENCE</scope>
    <source>
        <strain evidence="2">CBS 118394</strain>
    </source>
</reference>
<protein>
    <submittedName>
        <fullName evidence="2">Uncharacterized protein</fullName>
    </submittedName>
</protein>
<keyword evidence="1" id="KW-0812">Transmembrane</keyword>
<comment type="caution">
    <text evidence="2">The sequence shown here is derived from an EMBL/GenBank/DDBJ whole genome shotgun (WGS) entry which is preliminary data.</text>
</comment>
<evidence type="ECO:0000256" key="1">
    <source>
        <dbReference type="SAM" id="Phobius"/>
    </source>
</evidence>
<sequence>MDSHDGRVLSHIKVPIAIALLLSILYAVITWFVNTTPSAISKSEVGSALDGLLRLDAGTAIAILRVLQGTLTLVSFSALSGSLELVQRRLSAREEGLCYLIFLLLSPATGLLATSRILFARSVDVTSRLWALSKLTLSLFVWLAALLLFVNTKRVTVYDTVLTYNVTAGIGPFNASYVDPFFENLKSLSPGYTHQVLPYSSYAAVHDLIANPALVSDSSPVQCPESSACDSYFLSGGIAMTTPWMPSMPFASQRLARVTDVQGIQFDFEAGSGDGYNFSSADCETYGAEGVLIAIKVCLYICQSGTTNGSCLSSPPPRITATMTMTRRRATVIATVTNYTITSSTILTPPTPIALAPTEMLAYRRSSSAQLTNPNPLSRAPLMQNWHSILAFPVWMFNANNYGNPALKSKDMIDSLPVEFYTRANIVAPYAKLKVDQTMLVWFLLLQGAVLVFVWAVIGWVWLSAAVLPATSSFVLFDSAFKVKLTMEETVHWDGAGDWRILEFAMKARARGYTESTFTGRTVAMEEHIAE</sequence>
<gene>
    <name evidence="2" type="ORF">B0H66DRAFT_642710</name>
</gene>
<feature type="transmembrane region" description="Helical" evidence="1">
    <location>
        <begin position="440"/>
        <end position="463"/>
    </location>
</feature>
<organism evidence="2 3">
    <name type="scientific">Apodospora peruviana</name>
    <dbReference type="NCBI Taxonomy" id="516989"/>
    <lineage>
        <taxon>Eukaryota</taxon>
        <taxon>Fungi</taxon>
        <taxon>Dikarya</taxon>
        <taxon>Ascomycota</taxon>
        <taxon>Pezizomycotina</taxon>
        <taxon>Sordariomycetes</taxon>
        <taxon>Sordariomycetidae</taxon>
        <taxon>Sordariales</taxon>
        <taxon>Lasiosphaeriaceae</taxon>
        <taxon>Apodospora</taxon>
    </lineage>
</organism>
<feature type="transmembrane region" description="Helical" evidence="1">
    <location>
        <begin position="53"/>
        <end position="76"/>
    </location>
</feature>
<keyword evidence="3" id="KW-1185">Reference proteome</keyword>
<name>A0AAE0HYW7_9PEZI</name>
<reference evidence="2" key="1">
    <citation type="journal article" date="2023" name="Mol. Phylogenet. Evol.">
        <title>Genome-scale phylogeny and comparative genomics of the fungal order Sordariales.</title>
        <authorList>
            <person name="Hensen N."/>
            <person name="Bonometti L."/>
            <person name="Westerberg I."/>
            <person name="Brannstrom I.O."/>
            <person name="Guillou S."/>
            <person name="Cros-Aarteil S."/>
            <person name="Calhoun S."/>
            <person name="Haridas S."/>
            <person name="Kuo A."/>
            <person name="Mondo S."/>
            <person name="Pangilinan J."/>
            <person name="Riley R."/>
            <person name="LaButti K."/>
            <person name="Andreopoulos B."/>
            <person name="Lipzen A."/>
            <person name="Chen C."/>
            <person name="Yan M."/>
            <person name="Daum C."/>
            <person name="Ng V."/>
            <person name="Clum A."/>
            <person name="Steindorff A."/>
            <person name="Ohm R.A."/>
            <person name="Martin F."/>
            <person name="Silar P."/>
            <person name="Natvig D.O."/>
            <person name="Lalanne C."/>
            <person name="Gautier V."/>
            <person name="Ament-Velasquez S.L."/>
            <person name="Kruys A."/>
            <person name="Hutchinson M.I."/>
            <person name="Powell A.J."/>
            <person name="Barry K."/>
            <person name="Miller A.N."/>
            <person name="Grigoriev I.V."/>
            <person name="Debuchy R."/>
            <person name="Gladieux P."/>
            <person name="Hiltunen Thoren M."/>
            <person name="Johannesson H."/>
        </authorList>
    </citation>
    <scope>NUCLEOTIDE SEQUENCE</scope>
    <source>
        <strain evidence="2">CBS 118394</strain>
    </source>
</reference>
<keyword evidence="1" id="KW-0472">Membrane</keyword>
<evidence type="ECO:0000313" key="3">
    <source>
        <dbReference type="Proteomes" id="UP001283341"/>
    </source>
</evidence>
<feature type="transmembrane region" description="Helical" evidence="1">
    <location>
        <begin position="12"/>
        <end position="33"/>
    </location>
</feature>
<dbReference type="Proteomes" id="UP001283341">
    <property type="component" value="Unassembled WGS sequence"/>
</dbReference>
<proteinExistence type="predicted"/>
<accession>A0AAE0HYW7</accession>
<evidence type="ECO:0000313" key="2">
    <source>
        <dbReference type="EMBL" id="KAK3315493.1"/>
    </source>
</evidence>
<keyword evidence="1" id="KW-1133">Transmembrane helix</keyword>
<feature type="transmembrane region" description="Helical" evidence="1">
    <location>
        <begin position="97"/>
        <end position="119"/>
    </location>
</feature>
<feature type="transmembrane region" description="Helical" evidence="1">
    <location>
        <begin position="131"/>
        <end position="150"/>
    </location>
</feature>
<dbReference type="AlphaFoldDB" id="A0AAE0HYW7"/>